<keyword evidence="3" id="KW-1185">Reference proteome</keyword>
<protein>
    <recommendedName>
        <fullName evidence="1">Endonuclease/exonuclease/phosphatase domain-containing protein</fullName>
    </recommendedName>
</protein>
<gene>
    <name evidence="2" type="ORF">M5K25_018101</name>
</gene>
<proteinExistence type="predicted"/>
<accession>A0ABD0UPL0</accession>
<dbReference type="PANTHER" id="PTHR33116">
    <property type="entry name" value="REVERSE TRANSCRIPTASE ZINC-BINDING DOMAIN-CONTAINING PROTEIN-RELATED-RELATED"/>
    <property type="match status" value="1"/>
</dbReference>
<organism evidence="2 3">
    <name type="scientific">Dendrobium thyrsiflorum</name>
    <name type="common">Pinecone-like raceme dendrobium</name>
    <name type="synonym">Orchid</name>
    <dbReference type="NCBI Taxonomy" id="117978"/>
    <lineage>
        <taxon>Eukaryota</taxon>
        <taxon>Viridiplantae</taxon>
        <taxon>Streptophyta</taxon>
        <taxon>Embryophyta</taxon>
        <taxon>Tracheophyta</taxon>
        <taxon>Spermatophyta</taxon>
        <taxon>Magnoliopsida</taxon>
        <taxon>Liliopsida</taxon>
        <taxon>Asparagales</taxon>
        <taxon>Orchidaceae</taxon>
        <taxon>Epidendroideae</taxon>
        <taxon>Malaxideae</taxon>
        <taxon>Dendrobiinae</taxon>
        <taxon>Dendrobium</taxon>
    </lineage>
</organism>
<dbReference type="Proteomes" id="UP001552299">
    <property type="component" value="Unassembled WGS sequence"/>
</dbReference>
<reference evidence="2 3" key="1">
    <citation type="journal article" date="2024" name="Plant Biotechnol. J.">
        <title>Dendrobium thyrsiflorum genome and its molecular insights into genes involved in important horticultural traits.</title>
        <authorList>
            <person name="Chen B."/>
            <person name="Wang J.Y."/>
            <person name="Zheng P.J."/>
            <person name="Li K.L."/>
            <person name="Liang Y.M."/>
            <person name="Chen X.F."/>
            <person name="Zhang C."/>
            <person name="Zhao X."/>
            <person name="He X."/>
            <person name="Zhang G.Q."/>
            <person name="Liu Z.J."/>
            <person name="Xu Q."/>
        </authorList>
    </citation>
    <scope>NUCLEOTIDE SEQUENCE [LARGE SCALE GENOMIC DNA]</scope>
    <source>
        <strain evidence="2">GZMU011</strain>
    </source>
</reference>
<dbReference type="InterPro" id="IPR005135">
    <property type="entry name" value="Endo/exonuclease/phosphatase"/>
</dbReference>
<evidence type="ECO:0000313" key="3">
    <source>
        <dbReference type="Proteomes" id="UP001552299"/>
    </source>
</evidence>
<evidence type="ECO:0000259" key="1">
    <source>
        <dbReference type="Pfam" id="PF03372"/>
    </source>
</evidence>
<dbReference type="PANTHER" id="PTHR33116:SF78">
    <property type="entry name" value="OS12G0587133 PROTEIN"/>
    <property type="match status" value="1"/>
</dbReference>
<comment type="caution">
    <text evidence="2">The sequence shown here is derived from an EMBL/GenBank/DDBJ whole genome shotgun (WGS) entry which is preliminary data.</text>
</comment>
<dbReference type="SUPFAM" id="SSF56219">
    <property type="entry name" value="DNase I-like"/>
    <property type="match status" value="1"/>
</dbReference>
<name>A0ABD0UPL0_DENTH</name>
<dbReference type="Gene3D" id="3.60.10.10">
    <property type="entry name" value="Endonuclease/exonuclease/phosphatase"/>
    <property type="match status" value="1"/>
</dbReference>
<evidence type="ECO:0000313" key="2">
    <source>
        <dbReference type="EMBL" id="KAL0912148.1"/>
    </source>
</evidence>
<dbReference type="InterPro" id="IPR036691">
    <property type="entry name" value="Endo/exonu/phosph_ase_sf"/>
</dbReference>
<dbReference type="EMBL" id="JANQDX010000014">
    <property type="protein sequence ID" value="KAL0912148.1"/>
    <property type="molecule type" value="Genomic_DNA"/>
</dbReference>
<sequence length="630" mass="71833">MTSSLKLDMFCILENRIHAESLQSPFFLHNHVIFPSEQSCHNFELSTLGRIWVKWNATNLNFVISLKTDQMITGFVSSNNTQTFLLSIIYASNDREARSRLWDQLRSCVPTQNIPWIVMGDFNCYRFASEKLGGNALTQSSLGEFNSMIFDANMSDLPSIGNTYTWFNQRQENPIHIKLDRILVNEYWMNNLSNTYYSIQAPSCSDHCPLILQNSDVSNANHRFMFKNYWTSLDSFWYIVLDVFSVRSLGNPITDFCSKLKSLKCRIKGEPWANSNDILDQLNVLHAKQSDYLGLLSAEPNSHSLNTAFKHISQHISALSTIQSSWIIQRAKASWLSQGEDNLKFLYAKIKRRMAYGNSALNRSSSFNPSKDDAVKEIIQHFQNLFNPVPPSSSNMDDDLLVFGVPSIPNCYSLMDILNTFSVASRLYINSDKSTLLISKSIPHTDDICRALNLHNFKDVITYLGIPIAYKRLKINDFHPLMENITKKLSGWNASLLSLTGRLQFLKYTMTNSIAYWIRGSILPKYVHKFFNKIASKILFFGDALTGRKLHMVAWENVCKPKCKGGLGLHSIPALIYGFNCSLILRFSNVDYPLAAWISAKYGNPWQAPPPPSCISFLEGYLQYCRRGKS</sequence>
<dbReference type="AlphaFoldDB" id="A0ABD0UPL0"/>
<dbReference type="Pfam" id="PF03372">
    <property type="entry name" value="Exo_endo_phos"/>
    <property type="match status" value="1"/>
</dbReference>
<feature type="domain" description="Endonuclease/exonuclease/phosphatase" evidence="1">
    <location>
        <begin position="50"/>
        <end position="207"/>
    </location>
</feature>